<proteinExistence type="inferred from homology"/>
<dbReference type="EMBL" id="CR382139">
    <property type="protein sequence ID" value="CAR65976.1"/>
    <property type="molecule type" value="Genomic_DNA"/>
</dbReference>
<comment type="similarity">
    <text evidence="2 7">Belongs to the EMP24/GP25L family.</text>
</comment>
<dbReference type="InterPro" id="IPR015720">
    <property type="entry name" value="Emp24-like"/>
</dbReference>
<dbReference type="VEuPathDB" id="FungiDB:DEHA2G14718g"/>
<evidence type="ECO:0000256" key="4">
    <source>
        <dbReference type="ARBA" id="ARBA00022729"/>
    </source>
</evidence>
<accession>B5RUT2</accession>
<dbReference type="OrthoDB" id="3427at2759"/>
<evidence type="ECO:0000256" key="1">
    <source>
        <dbReference type="ARBA" id="ARBA00004479"/>
    </source>
</evidence>
<dbReference type="AlphaFoldDB" id="B5RUT2"/>
<feature type="signal peptide" evidence="10">
    <location>
        <begin position="1"/>
        <end position="21"/>
    </location>
</feature>
<keyword evidence="5 9" id="KW-1133">Transmembrane helix</keyword>
<evidence type="ECO:0000256" key="10">
    <source>
        <dbReference type="SAM" id="SignalP"/>
    </source>
</evidence>
<dbReference type="InterPro" id="IPR009038">
    <property type="entry name" value="GOLD_dom"/>
</dbReference>
<evidence type="ECO:0000256" key="9">
    <source>
        <dbReference type="SAM" id="Phobius"/>
    </source>
</evidence>
<dbReference type="FunCoup" id="B5RUT2">
    <property type="interactions" value="272"/>
</dbReference>
<gene>
    <name evidence="12" type="ordered locus">DEHA2G14718g</name>
</gene>
<keyword evidence="4 10" id="KW-0732">Signal</keyword>
<evidence type="ECO:0000256" key="6">
    <source>
        <dbReference type="ARBA" id="ARBA00023136"/>
    </source>
</evidence>
<evidence type="ECO:0000256" key="3">
    <source>
        <dbReference type="ARBA" id="ARBA00022692"/>
    </source>
</evidence>
<protein>
    <submittedName>
        <fullName evidence="12">DEHA2G14718p</fullName>
    </submittedName>
</protein>
<feature type="domain" description="GOLD" evidence="11">
    <location>
        <begin position="31"/>
        <end position="130"/>
    </location>
</feature>
<organism evidence="12 13">
    <name type="scientific">Debaryomyces hansenii (strain ATCC 36239 / CBS 767 / BCRC 21394 / JCM 1990 / NBRC 0083 / IGC 2968)</name>
    <name type="common">Yeast</name>
    <name type="synonym">Torulaspora hansenii</name>
    <dbReference type="NCBI Taxonomy" id="284592"/>
    <lineage>
        <taxon>Eukaryota</taxon>
        <taxon>Fungi</taxon>
        <taxon>Dikarya</taxon>
        <taxon>Ascomycota</taxon>
        <taxon>Saccharomycotina</taxon>
        <taxon>Pichiomycetes</taxon>
        <taxon>Debaryomycetaceae</taxon>
        <taxon>Debaryomyces</taxon>
    </lineage>
</organism>
<dbReference type="PROSITE" id="PS50866">
    <property type="entry name" value="GOLD"/>
    <property type="match status" value="1"/>
</dbReference>
<feature type="chain" id="PRO_5002837601" evidence="10">
    <location>
        <begin position="22"/>
        <end position="219"/>
    </location>
</feature>
<dbReference type="HOGENOM" id="CLU_066963_2_1_1"/>
<evidence type="ECO:0000313" key="12">
    <source>
        <dbReference type="EMBL" id="CAR65976.1"/>
    </source>
</evidence>
<dbReference type="InParanoid" id="B5RUT2"/>
<evidence type="ECO:0000259" key="11">
    <source>
        <dbReference type="PROSITE" id="PS50866"/>
    </source>
</evidence>
<evidence type="ECO:0000256" key="5">
    <source>
        <dbReference type="ARBA" id="ARBA00022989"/>
    </source>
</evidence>
<dbReference type="PANTHER" id="PTHR22811">
    <property type="entry name" value="TRANSMEMBRANE EMP24 DOMAIN-CONTAINING PROTEIN"/>
    <property type="match status" value="1"/>
</dbReference>
<comment type="subcellular location">
    <subcellularLocation>
        <location evidence="1 7">Membrane</location>
        <topology evidence="1 7">Single-pass type I membrane protein</topology>
    </subcellularLocation>
</comment>
<dbReference type="Pfam" id="PF01105">
    <property type="entry name" value="EMP24_GP25L"/>
    <property type="match status" value="1"/>
</dbReference>
<evidence type="ECO:0000256" key="8">
    <source>
        <dbReference type="SAM" id="Coils"/>
    </source>
</evidence>
<keyword evidence="6 9" id="KW-0472">Membrane</keyword>
<feature type="coiled-coil region" evidence="8">
    <location>
        <begin position="145"/>
        <end position="172"/>
    </location>
</feature>
<evidence type="ECO:0000256" key="7">
    <source>
        <dbReference type="RuleBase" id="RU003827"/>
    </source>
</evidence>
<dbReference type="RefSeq" id="XP_002770642.1">
    <property type="nucleotide sequence ID" value="XM_002770596.1"/>
</dbReference>
<sequence length="219" mass="25220">MKSFIATFITALLVLVQFTNGLHFYLKTGETRCFFEELSQDTLVVGKIDATELTNNGDYVKNHNLQLQITVEVSTETFDNDHKVVDQKSNPNGKFTFTSLDSGEHKFCLTPKYSDGSSNKAHRIFFDVATGSSHDYIDSKSTHRVDALTLKVQNLNKKLEEIHWEQEHMRKREAIFRDQSETTNSRVVRWSIIQLLVLIGTCVYQLRHLKGFFVKQKIV</sequence>
<dbReference type="GeneID" id="8999217"/>
<feature type="transmembrane region" description="Helical" evidence="9">
    <location>
        <begin position="187"/>
        <end position="206"/>
    </location>
</feature>
<evidence type="ECO:0000256" key="2">
    <source>
        <dbReference type="ARBA" id="ARBA00007104"/>
    </source>
</evidence>
<keyword evidence="8" id="KW-0175">Coiled coil</keyword>
<dbReference type="KEGG" id="dha:DEHA2G14718g"/>
<dbReference type="SMART" id="SM01190">
    <property type="entry name" value="EMP24_GP25L"/>
    <property type="match status" value="1"/>
</dbReference>
<dbReference type="eggNOG" id="KOG1690">
    <property type="taxonomic scope" value="Eukaryota"/>
</dbReference>
<keyword evidence="13" id="KW-1185">Reference proteome</keyword>
<dbReference type="STRING" id="284592.B5RUT2"/>
<evidence type="ECO:0000313" key="13">
    <source>
        <dbReference type="Proteomes" id="UP000000599"/>
    </source>
</evidence>
<dbReference type="GO" id="GO:0016020">
    <property type="term" value="C:membrane"/>
    <property type="evidence" value="ECO:0007669"/>
    <property type="project" value="UniProtKB-SubCell"/>
</dbReference>
<reference evidence="12 13" key="1">
    <citation type="journal article" date="2004" name="Nature">
        <title>Genome evolution in yeasts.</title>
        <authorList>
            <consortium name="Genolevures"/>
            <person name="Dujon B."/>
            <person name="Sherman D."/>
            <person name="Fischer G."/>
            <person name="Durrens P."/>
            <person name="Casaregola S."/>
            <person name="Lafontaine I."/>
            <person name="de Montigny J."/>
            <person name="Marck C."/>
            <person name="Neuveglise C."/>
            <person name="Talla E."/>
            <person name="Goffard N."/>
            <person name="Frangeul L."/>
            <person name="Aigle M."/>
            <person name="Anthouard V."/>
            <person name="Babour A."/>
            <person name="Barbe V."/>
            <person name="Barnay S."/>
            <person name="Blanchin S."/>
            <person name="Beckerich J.M."/>
            <person name="Beyne E."/>
            <person name="Bleykasten C."/>
            <person name="Boisrame A."/>
            <person name="Boyer J."/>
            <person name="Cattolico L."/>
            <person name="Confanioleri F."/>
            <person name="de Daruvar A."/>
            <person name="Despons L."/>
            <person name="Fabre E."/>
            <person name="Fairhead C."/>
            <person name="Ferry-Dumazet H."/>
            <person name="Groppi A."/>
            <person name="Hantraye F."/>
            <person name="Hennequin C."/>
            <person name="Jauniaux N."/>
            <person name="Joyet P."/>
            <person name="Kachouri R."/>
            <person name="Kerrest A."/>
            <person name="Koszul R."/>
            <person name="Lemaire M."/>
            <person name="Lesur I."/>
            <person name="Ma L."/>
            <person name="Muller H."/>
            <person name="Nicaud J.M."/>
            <person name="Nikolski M."/>
            <person name="Oztas S."/>
            <person name="Ozier-Kalogeropoulos O."/>
            <person name="Pellenz S."/>
            <person name="Potier S."/>
            <person name="Richard G.F."/>
            <person name="Straub M.L."/>
            <person name="Suleau A."/>
            <person name="Swennene D."/>
            <person name="Tekaia F."/>
            <person name="Wesolowski-Louvel M."/>
            <person name="Westhof E."/>
            <person name="Wirth B."/>
            <person name="Zeniou-Meyer M."/>
            <person name="Zivanovic I."/>
            <person name="Bolotin-Fukuhara M."/>
            <person name="Thierry A."/>
            <person name="Bouchier C."/>
            <person name="Caudron B."/>
            <person name="Scarpelli C."/>
            <person name="Gaillardin C."/>
            <person name="Weissenbach J."/>
            <person name="Wincker P."/>
            <person name="Souciet J.L."/>
        </authorList>
    </citation>
    <scope>NUCLEOTIDE SEQUENCE [LARGE SCALE GENOMIC DNA]</scope>
    <source>
        <strain evidence="13">ATCC 36239 / CBS 767 / BCRC 21394 / JCM 1990 / NBRC 0083 / IGC 2968</strain>
    </source>
</reference>
<name>B5RUT2_DEBHA</name>
<dbReference type="Proteomes" id="UP000000599">
    <property type="component" value="Chromosome G"/>
</dbReference>
<dbReference type="OMA" id="YYICISC"/>
<keyword evidence="3 7" id="KW-0812">Transmembrane</keyword>